<organism evidence="1 2">
    <name type="scientific">Neorhizobium galegae bv. officinalis bv. officinalis str. HAMBI 1141</name>
    <dbReference type="NCBI Taxonomy" id="1028801"/>
    <lineage>
        <taxon>Bacteria</taxon>
        <taxon>Pseudomonadati</taxon>
        <taxon>Pseudomonadota</taxon>
        <taxon>Alphaproteobacteria</taxon>
        <taxon>Hyphomicrobiales</taxon>
        <taxon>Rhizobiaceae</taxon>
        <taxon>Rhizobium/Agrobacterium group</taxon>
        <taxon>Neorhizobium</taxon>
    </lineage>
</organism>
<accession>A0A068T5Q0</accession>
<dbReference type="RefSeq" id="WP_038542500.1">
    <property type="nucleotide sequence ID" value="NZ_HG938355.1"/>
</dbReference>
<sequence>MAANLPYLASPGSIKTALERIQSAATPERVTADFVQTKLQIKGGPGASIPAFLKKIGFVNSDGTPSELYKRFRNGSTSGEAVAQGIRVGYRELFEVNEYCYELSDKELLSLVCQVTGAAVDSSTAKLTVATIKHLKAYADFDAKQKAQEYSEDASALPTAYHPLPTSEGKLGLNLSYTINLNLPATSDQAVFNAIFRSLREHLLNGE</sequence>
<protein>
    <recommendedName>
        <fullName evidence="3">DUF5343 domain-containing protein</fullName>
    </recommendedName>
</protein>
<dbReference type="Proteomes" id="UP000028186">
    <property type="component" value="Chromosome I"/>
</dbReference>
<reference evidence="2" key="1">
    <citation type="journal article" date="2014" name="BMC Genomics">
        <title>Genome sequencing of two Neorhizobium galegae strains reveals a noeT gene responsible for the unusual acetylation of the nodulation factors.</title>
        <authorList>
            <person name="Osterman J."/>
            <person name="Marsh J."/>
            <person name="Laine P.K."/>
            <person name="Zeng Z."/>
            <person name="Alatalo E."/>
            <person name="Sullivan J.T."/>
            <person name="Young J.P."/>
            <person name="Thomas-Oates J."/>
            <person name="Paulin L."/>
            <person name="Lindstrom K."/>
        </authorList>
    </citation>
    <scope>NUCLEOTIDE SEQUENCE [LARGE SCALE GENOMIC DNA]</scope>
    <source>
        <strain evidence="2">HAMBI 1141</strain>
    </source>
</reference>
<dbReference type="HOGENOM" id="CLU_104183_1_0_5"/>
<dbReference type="EMBL" id="HG938355">
    <property type="protein sequence ID" value="CDN53823.1"/>
    <property type="molecule type" value="Genomic_DNA"/>
</dbReference>
<dbReference type="KEGG" id="ngl:RG1141_CH14800"/>
<name>A0A068T5Q0_NEOGA</name>
<dbReference type="eggNOG" id="ENOG5032SQF">
    <property type="taxonomic scope" value="Bacteria"/>
</dbReference>
<proteinExistence type="predicted"/>
<evidence type="ECO:0000313" key="2">
    <source>
        <dbReference type="Proteomes" id="UP000028186"/>
    </source>
</evidence>
<dbReference type="InterPro" id="IPR035235">
    <property type="entry name" value="DUF5343"/>
</dbReference>
<evidence type="ECO:0000313" key="1">
    <source>
        <dbReference type="EMBL" id="CDN53823.1"/>
    </source>
</evidence>
<dbReference type="AlphaFoldDB" id="A0A068T5Q0"/>
<evidence type="ECO:0008006" key="3">
    <source>
        <dbReference type="Google" id="ProtNLM"/>
    </source>
</evidence>
<gene>
    <name evidence="1" type="ORF">RG1141_CH14800</name>
</gene>
<dbReference type="Pfam" id="PF17278">
    <property type="entry name" value="DUF5343"/>
    <property type="match status" value="1"/>
</dbReference>